<evidence type="ECO:0000313" key="1">
    <source>
        <dbReference type="EMBL" id="TGX82348.1"/>
    </source>
</evidence>
<sequence length="313" mass="35939">MMKTYSIACVIVTFNRKELLNRCLHAVSEQTYKPATVFIIDNASSDGTPEAVAQWGYYNLNVNGIFFQYHRCERNEGGAGGFYTGMKLASESDSFDGIWVMDDDGEPERNCLKELVPFLKDRDYIAPIVLSDEDHDSCSFVPDTTYSEFCKKADGDGVVEGWASPFNGILYSASLVKKIGYPKKEMFIWGDEINYQIRAEKAGFHRMTAVKAIHYHPVDRQNIVRNADTFNAYLVVVDVDWKLYCAIRNRIYNIMLEQPSKWRGFRMSHYLYRAYRNYYRVTLGNDSKTGLIRDAFVSGLIGRFGGLKKFFNK</sequence>
<proteinExistence type="predicted"/>
<gene>
    <name evidence="1" type="ORF">E5358_07320</name>
</gene>
<evidence type="ECO:0000313" key="2">
    <source>
        <dbReference type="Proteomes" id="UP000308886"/>
    </source>
</evidence>
<protein>
    <submittedName>
        <fullName evidence="1">Glycosyltransferase</fullName>
    </submittedName>
</protein>
<accession>A0AC61QQD1</accession>
<reference evidence="1" key="1">
    <citation type="submission" date="2019-04" db="EMBL/GenBank/DDBJ databases">
        <title>Microbes associate with the intestines of laboratory mice.</title>
        <authorList>
            <person name="Navarre W."/>
            <person name="Wong E."/>
            <person name="Huang K."/>
            <person name="Tropini C."/>
            <person name="Ng K."/>
            <person name="Yu B."/>
        </authorList>
    </citation>
    <scope>NUCLEOTIDE SEQUENCE</scope>
    <source>
        <strain evidence="1">NM73_A23</strain>
    </source>
</reference>
<organism evidence="1 2">
    <name type="scientific">Palleniella muris</name>
    <dbReference type="NCBI Taxonomy" id="3038145"/>
    <lineage>
        <taxon>Bacteria</taxon>
        <taxon>Pseudomonadati</taxon>
        <taxon>Bacteroidota</taxon>
        <taxon>Bacteroidia</taxon>
        <taxon>Bacteroidales</taxon>
        <taxon>Prevotellaceae</taxon>
        <taxon>Palleniella</taxon>
    </lineage>
</organism>
<keyword evidence="2" id="KW-1185">Reference proteome</keyword>
<dbReference type="Proteomes" id="UP000308886">
    <property type="component" value="Unassembled WGS sequence"/>
</dbReference>
<dbReference type="EMBL" id="SRZC01000010">
    <property type="protein sequence ID" value="TGX82348.1"/>
    <property type="molecule type" value="Genomic_DNA"/>
</dbReference>
<comment type="caution">
    <text evidence="1">The sequence shown here is derived from an EMBL/GenBank/DDBJ whole genome shotgun (WGS) entry which is preliminary data.</text>
</comment>
<name>A0AC61QQD1_9BACT</name>